<accession>A0A2U1AX22</accession>
<dbReference type="RefSeq" id="WP_116884177.1">
    <property type="nucleotide sequence ID" value="NZ_CABMMC010000002.1"/>
</dbReference>
<keyword evidence="3" id="KW-1185">Reference proteome</keyword>
<name>A0A2U1AX22_9BACT</name>
<evidence type="ECO:0000313" key="3">
    <source>
        <dbReference type="Proteomes" id="UP000245959"/>
    </source>
</evidence>
<evidence type="ECO:0000256" key="1">
    <source>
        <dbReference type="SAM" id="SignalP"/>
    </source>
</evidence>
<dbReference type="OrthoDB" id="199064at2"/>
<proteinExistence type="predicted"/>
<organism evidence="2 3">
    <name type="scientific">Victivallis vadensis</name>
    <dbReference type="NCBI Taxonomy" id="172901"/>
    <lineage>
        <taxon>Bacteria</taxon>
        <taxon>Pseudomonadati</taxon>
        <taxon>Lentisphaerota</taxon>
        <taxon>Lentisphaeria</taxon>
        <taxon>Victivallales</taxon>
        <taxon>Victivallaceae</taxon>
        <taxon>Victivallis</taxon>
    </lineage>
</organism>
<dbReference type="Proteomes" id="UP000245959">
    <property type="component" value="Unassembled WGS sequence"/>
</dbReference>
<feature type="signal peptide" evidence="1">
    <location>
        <begin position="1"/>
        <end position="27"/>
    </location>
</feature>
<keyword evidence="1" id="KW-0732">Signal</keyword>
<evidence type="ECO:0008006" key="4">
    <source>
        <dbReference type="Google" id="ProtNLM"/>
    </source>
</evidence>
<comment type="caution">
    <text evidence="2">The sequence shown here is derived from an EMBL/GenBank/DDBJ whole genome shotgun (WGS) entry which is preliminary data.</text>
</comment>
<gene>
    <name evidence="2" type="ORF">C8D82_11520</name>
</gene>
<dbReference type="GeneID" id="78295479"/>
<reference evidence="2 3" key="1">
    <citation type="submission" date="2018-04" db="EMBL/GenBank/DDBJ databases">
        <title>Genomic Encyclopedia of Type Strains, Phase IV (KMG-IV): sequencing the most valuable type-strain genomes for metagenomic binning, comparative biology and taxonomic classification.</title>
        <authorList>
            <person name="Goeker M."/>
        </authorList>
    </citation>
    <scope>NUCLEOTIDE SEQUENCE [LARGE SCALE GENOMIC DNA]</scope>
    <source>
        <strain evidence="2 3">DSM 14823</strain>
    </source>
</reference>
<dbReference type="PROSITE" id="PS51257">
    <property type="entry name" value="PROKAR_LIPOPROTEIN"/>
    <property type="match status" value="1"/>
</dbReference>
<evidence type="ECO:0000313" key="2">
    <source>
        <dbReference type="EMBL" id="PVY40969.1"/>
    </source>
</evidence>
<protein>
    <recommendedName>
        <fullName evidence="4">Outer membrane protein with glycine zipper</fullName>
    </recommendedName>
</protein>
<feature type="chain" id="PRO_5015763515" description="Outer membrane protein with glycine zipper" evidence="1">
    <location>
        <begin position="28"/>
        <end position="149"/>
    </location>
</feature>
<dbReference type="AlphaFoldDB" id="A0A2U1AX22"/>
<dbReference type="EMBL" id="QEKH01000015">
    <property type="protein sequence ID" value="PVY40969.1"/>
    <property type="molecule type" value="Genomic_DNA"/>
</dbReference>
<sequence>MKRIVMMICAGAIGAAALCGCSSSQLANTSASGLLAPALGLGGGLAGLYATEDEDVGTQLAATGAAAAGAFLLGQFIENDFKEEKAKEYRAGYDLGRANSIKELYWLTQQLHRAQDGDQPQMQMYELPVQYPADGAKYVPDTVYLPVVK</sequence>